<reference evidence="2" key="1">
    <citation type="submission" date="2020-08" db="EMBL/GenBank/DDBJ databases">
        <title>Genome public.</title>
        <authorList>
            <person name="Liu C."/>
            <person name="Sun Q."/>
        </authorList>
    </citation>
    <scope>NUCLEOTIDE SEQUENCE</scope>
    <source>
        <strain evidence="2">BX21</strain>
    </source>
</reference>
<evidence type="ECO:0000313" key="3">
    <source>
        <dbReference type="Proteomes" id="UP000601171"/>
    </source>
</evidence>
<keyword evidence="1" id="KW-1133">Transmembrane helix</keyword>
<dbReference type="RefSeq" id="WP_262429183.1">
    <property type="nucleotide sequence ID" value="NZ_JACRTG010000016.1"/>
</dbReference>
<dbReference type="EMBL" id="JACRTG010000016">
    <property type="protein sequence ID" value="MBC8587737.1"/>
    <property type="molecule type" value="Genomic_DNA"/>
</dbReference>
<feature type="transmembrane region" description="Helical" evidence="1">
    <location>
        <begin position="6"/>
        <end position="23"/>
    </location>
</feature>
<evidence type="ECO:0000313" key="2">
    <source>
        <dbReference type="EMBL" id="MBC8587737.1"/>
    </source>
</evidence>
<sequence length="67" mass="7985">MNFGFSYVGLIYLVMLFVPNFFWTNNQPKDYDKYVVNEKRDCIVGTIEYGPASDLCTENMEEKIWWT</sequence>
<evidence type="ECO:0000256" key="1">
    <source>
        <dbReference type="SAM" id="Phobius"/>
    </source>
</evidence>
<keyword evidence="1" id="KW-0812">Transmembrane</keyword>
<dbReference type="Proteomes" id="UP000601171">
    <property type="component" value="Unassembled WGS sequence"/>
</dbReference>
<protein>
    <submittedName>
        <fullName evidence="2">Uncharacterized protein</fullName>
    </submittedName>
</protein>
<organism evidence="2 3">
    <name type="scientific">Paratissierella segnis</name>
    <dbReference type="NCBI Taxonomy" id="2763679"/>
    <lineage>
        <taxon>Bacteria</taxon>
        <taxon>Bacillati</taxon>
        <taxon>Bacillota</taxon>
        <taxon>Tissierellia</taxon>
        <taxon>Tissierellales</taxon>
        <taxon>Tissierellaceae</taxon>
        <taxon>Paratissierella</taxon>
    </lineage>
</organism>
<dbReference type="AlphaFoldDB" id="A0A926EWB1"/>
<keyword evidence="3" id="KW-1185">Reference proteome</keyword>
<proteinExistence type="predicted"/>
<comment type="caution">
    <text evidence="2">The sequence shown here is derived from an EMBL/GenBank/DDBJ whole genome shotgun (WGS) entry which is preliminary data.</text>
</comment>
<keyword evidence="1" id="KW-0472">Membrane</keyword>
<gene>
    <name evidence="2" type="ORF">H8707_05745</name>
</gene>
<name>A0A926EWB1_9FIRM</name>
<accession>A0A926EWB1</accession>